<evidence type="ECO:0000313" key="3">
    <source>
        <dbReference type="Proteomes" id="UP000224006"/>
    </source>
</evidence>
<accession>A0A2A9MFK2</accession>
<feature type="compositionally biased region" description="Basic residues" evidence="1">
    <location>
        <begin position="137"/>
        <end position="151"/>
    </location>
</feature>
<dbReference type="KEGG" id="bbes:BESB_067790"/>
<keyword evidence="3" id="KW-1185">Reference proteome</keyword>
<feature type="region of interest" description="Disordered" evidence="1">
    <location>
        <begin position="1"/>
        <end position="167"/>
    </location>
</feature>
<evidence type="ECO:0000256" key="1">
    <source>
        <dbReference type="SAM" id="MobiDB-lite"/>
    </source>
</evidence>
<dbReference type="EMBL" id="NWUJ01000006">
    <property type="protein sequence ID" value="PFH34746.1"/>
    <property type="molecule type" value="Genomic_DNA"/>
</dbReference>
<feature type="compositionally biased region" description="Basic and acidic residues" evidence="1">
    <location>
        <begin position="111"/>
        <end position="126"/>
    </location>
</feature>
<gene>
    <name evidence="2" type="ORF">BESB_067790</name>
</gene>
<dbReference type="RefSeq" id="XP_029218755.1">
    <property type="nucleotide sequence ID" value="XM_029365172.1"/>
</dbReference>
<evidence type="ECO:0000313" key="2">
    <source>
        <dbReference type="EMBL" id="PFH34746.1"/>
    </source>
</evidence>
<name>A0A2A9MFK2_BESBE</name>
<dbReference type="GeneID" id="40311705"/>
<protein>
    <submittedName>
        <fullName evidence="2">Uncharacterized protein</fullName>
    </submittedName>
</protein>
<proteinExistence type="predicted"/>
<reference evidence="2 3" key="1">
    <citation type="submission" date="2017-09" db="EMBL/GenBank/DDBJ databases">
        <title>Genome sequencing of Besnoitia besnoiti strain Bb-Ger1.</title>
        <authorList>
            <person name="Schares G."/>
            <person name="Venepally P."/>
            <person name="Lorenzi H.A."/>
        </authorList>
    </citation>
    <scope>NUCLEOTIDE SEQUENCE [LARGE SCALE GENOMIC DNA]</scope>
    <source>
        <strain evidence="2 3">Bb-Ger1</strain>
    </source>
</reference>
<dbReference type="Proteomes" id="UP000224006">
    <property type="component" value="Chromosome VI"/>
</dbReference>
<comment type="caution">
    <text evidence="2">The sequence shown here is derived from an EMBL/GenBank/DDBJ whole genome shotgun (WGS) entry which is preliminary data.</text>
</comment>
<dbReference type="VEuPathDB" id="ToxoDB:BESB_067790"/>
<dbReference type="AlphaFoldDB" id="A0A2A9MFK2"/>
<feature type="compositionally biased region" description="Polar residues" evidence="1">
    <location>
        <begin position="97"/>
        <end position="108"/>
    </location>
</feature>
<sequence length="167" mass="18374">MQRSNPAAESAARDADAGVGSRGKRRRSEEGREQSQTTMRRVGKEVFQAFRGTPAAHGATFLARGAAPRTCRKDETRGVPRRKAGGRWASETRQKKSTQLQQRSQSAGRLQKVEEPERGGRVKDNGEANAAATAPKKATRQRLCGRARRPRCYSTDGIRRQGVNDTV</sequence>
<organism evidence="2 3">
    <name type="scientific">Besnoitia besnoiti</name>
    <name type="common">Apicomplexan protozoan</name>
    <dbReference type="NCBI Taxonomy" id="94643"/>
    <lineage>
        <taxon>Eukaryota</taxon>
        <taxon>Sar</taxon>
        <taxon>Alveolata</taxon>
        <taxon>Apicomplexa</taxon>
        <taxon>Conoidasida</taxon>
        <taxon>Coccidia</taxon>
        <taxon>Eucoccidiorida</taxon>
        <taxon>Eimeriorina</taxon>
        <taxon>Sarcocystidae</taxon>
        <taxon>Besnoitia</taxon>
    </lineage>
</organism>